<dbReference type="Pfam" id="PF16158">
    <property type="entry name" value="N_BRCA1_IG"/>
    <property type="match status" value="1"/>
</dbReference>
<feature type="domain" description="ZZ-type" evidence="6">
    <location>
        <begin position="430"/>
        <end position="484"/>
    </location>
</feature>
<proteinExistence type="predicted"/>
<dbReference type="AlphaFoldDB" id="A0A0F7SIN6"/>
<feature type="region of interest" description="Disordered" evidence="5">
    <location>
        <begin position="102"/>
        <end position="137"/>
    </location>
</feature>
<dbReference type="CDD" id="cd02249">
    <property type="entry name" value="ZZ"/>
    <property type="match status" value="1"/>
</dbReference>
<evidence type="ECO:0000256" key="4">
    <source>
        <dbReference type="PROSITE-ProRule" id="PRU00228"/>
    </source>
</evidence>
<keyword evidence="1" id="KW-0479">Metal-binding</keyword>
<dbReference type="GO" id="GO:0016236">
    <property type="term" value="P:macroautophagy"/>
    <property type="evidence" value="ECO:0007669"/>
    <property type="project" value="TreeGrafter"/>
</dbReference>
<sequence length="796" mass="85844">MPFTVKVTYGQHTRKFAVTGTTYPAWNVIVSKTQRLFSIEADTSIGLDRLIFSPDGHGQIMIARKVLCEKDWLTALHANALYGTPLPANGYFKTTLIILQGQSSRSPSSSQHTVVPPPTTEATPTEDQQSSPKKEAISQTLSATLQTSLETLETLRKLSLSPPKATAAAPLPPPPPVPPKLKARTHVHANSCAHQAEVPTASHHVTKSDLVEALASTKDDIKSILSGFMDRYIKETAANLGEQAVTTKDEPAPPGDFMHAVASVNRNRISQTIAGNVWISETGEPVHVWCDGCSKQVLGLRYKCIECSNFDLCATCFPSSKLHGGSSRSHKFKSFVHPSLADRLESSAPVPAPAEQSAPSPPRRVHMATCDFCSSRIIGERFKCQECPDFDTCASCFGTVEDHHPGHSFIRFETPDDFRRSKIPRAATYHPGVICDGCDQPIHGIRYKCVHPGCPDVDLCEDCEAAPIPRHPRHPMLKLRTPMHIDATSFFDQDGPNSAIPANTSAEPSAEDRSTPMADVSRPNSVFDTAAPSPAASMNELPTSVVPSVVGPSTIISRPVFSREPSDEKDASLQATFVEDMTVLDGTELPGGAMFQKVWKLKNTGSTPFPSHTVLSHVGGSRPFSVNNQVNVGRVEPGETFEVSLEMKAPEDVGRYLGFYRLQDDATYFGDRVWVDIQVVDASSSGSSSLSASSIVMPTAPSLQGILDVPSEQASESVFQPSTLSSVTTKSVSSISTVTDDEEGSDVQSEANSEMSAFGEIVQDEASDKSSDVDDGDDDFVVLYDSVSEDGSRPSV</sequence>
<evidence type="ECO:0000256" key="1">
    <source>
        <dbReference type="ARBA" id="ARBA00022723"/>
    </source>
</evidence>
<feature type="domain" description="ZZ-type" evidence="6">
    <location>
        <begin position="285"/>
        <end position="340"/>
    </location>
</feature>
<dbReference type="CDD" id="cd14947">
    <property type="entry name" value="NBR1_like"/>
    <property type="match status" value="1"/>
</dbReference>
<dbReference type="InterPro" id="IPR013783">
    <property type="entry name" value="Ig-like_fold"/>
</dbReference>
<name>A0A0F7SIN6_PHARH</name>
<feature type="region of interest" description="Disordered" evidence="5">
    <location>
        <begin position="730"/>
        <end position="778"/>
    </location>
</feature>
<feature type="domain" description="ZZ-type" evidence="6">
    <location>
        <begin position="365"/>
        <end position="417"/>
    </location>
</feature>
<keyword evidence="3" id="KW-0862">Zinc</keyword>
<dbReference type="InterPro" id="IPR043145">
    <property type="entry name" value="Znf_ZZ_sf"/>
</dbReference>
<evidence type="ECO:0000256" key="5">
    <source>
        <dbReference type="SAM" id="MobiDB-lite"/>
    </source>
</evidence>
<evidence type="ECO:0000259" key="6">
    <source>
        <dbReference type="PROSITE" id="PS50135"/>
    </source>
</evidence>
<dbReference type="SUPFAM" id="SSF57850">
    <property type="entry name" value="RING/U-box"/>
    <property type="match status" value="3"/>
</dbReference>
<evidence type="ECO:0000313" key="7">
    <source>
        <dbReference type="EMBL" id="CDZ98811.1"/>
    </source>
</evidence>
<dbReference type="GO" id="GO:0008270">
    <property type="term" value="F:zinc ion binding"/>
    <property type="evidence" value="ECO:0007669"/>
    <property type="project" value="UniProtKB-KW"/>
</dbReference>
<dbReference type="EMBL" id="LN483345">
    <property type="protein sequence ID" value="CDZ98811.1"/>
    <property type="molecule type" value="Genomic_DNA"/>
</dbReference>
<feature type="compositionally biased region" description="Polar residues" evidence="5">
    <location>
        <begin position="746"/>
        <end position="755"/>
    </location>
</feature>
<protein>
    <submittedName>
        <fullName evidence="7">Uncharacterized conserved protein</fullName>
    </submittedName>
</protein>
<organism evidence="7">
    <name type="scientific">Phaffia rhodozyma</name>
    <name type="common">Yeast</name>
    <name type="synonym">Xanthophyllomyces dendrorhous</name>
    <dbReference type="NCBI Taxonomy" id="264483"/>
    <lineage>
        <taxon>Eukaryota</taxon>
        <taxon>Fungi</taxon>
        <taxon>Dikarya</taxon>
        <taxon>Basidiomycota</taxon>
        <taxon>Agaricomycotina</taxon>
        <taxon>Tremellomycetes</taxon>
        <taxon>Cystofilobasidiales</taxon>
        <taxon>Mrakiaceae</taxon>
        <taxon>Phaffia</taxon>
    </lineage>
</organism>
<reference evidence="7" key="1">
    <citation type="submission" date="2014-08" db="EMBL/GenBank/DDBJ databases">
        <authorList>
            <person name="Sharma Rahul"/>
            <person name="Thines Marco"/>
        </authorList>
    </citation>
    <scope>NUCLEOTIDE SEQUENCE</scope>
</reference>
<dbReference type="PANTHER" id="PTHR20930">
    <property type="entry name" value="OVARIAN CARCINOMA ANTIGEN CA125-RELATED"/>
    <property type="match status" value="1"/>
</dbReference>
<dbReference type="PANTHER" id="PTHR20930:SF0">
    <property type="entry name" value="PROTEIN ILRUN"/>
    <property type="match status" value="1"/>
</dbReference>
<dbReference type="SMART" id="SM00291">
    <property type="entry name" value="ZnF_ZZ"/>
    <property type="match status" value="3"/>
</dbReference>
<feature type="compositionally biased region" description="Low complexity" evidence="5">
    <location>
        <begin position="103"/>
        <end position="126"/>
    </location>
</feature>
<dbReference type="Gene3D" id="3.30.60.90">
    <property type="match status" value="3"/>
</dbReference>
<dbReference type="GO" id="GO:0043130">
    <property type="term" value="F:ubiquitin binding"/>
    <property type="evidence" value="ECO:0007669"/>
    <property type="project" value="TreeGrafter"/>
</dbReference>
<evidence type="ECO:0000256" key="3">
    <source>
        <dbReference type="ARBA" id="ARBA00022833"/>
    </source>
</evidence>
<dbReference type="InterPro" id="IPR032350">
    <property type="entry name" value="Nbr1_FW"/>
</dbReference>
<dbReference type="PROSITE" id="PS01357">
    <property type="entry name" value="ZF_ZZ_1"/>
    <property type="match status" value="2"/>
</dbReference>
<dbReference type="InterPro" id="IPR000433">
    <property type="entry name" value="Znf_ZZ"/>
</dbReference>
<dbReference type="Gene3D" id="2.60.40.10">
    <property type="entry name" value="Immunoglobulins"/>
    <property type="match status" value="1"/>
</dbReference>
<evidence type="ECO:0000256" key="2">
    <source>
        <dbReference type="ARBA" id="ARBA00022771"/>
    </source>
</evidence>
<dbReference type="GO" id="GO:0000407">
    <property type="term" value="C:phagophore assembly site"/>
    <property type="evidence" value="ECO:0007669"/>
    <property type="project" value="TreeGrafter"/>
</dbReference>
<feature type="region of interest" description="Disordered" evidence="5">
    <location>
        <begin position="492"/>
        <end position="540"/>
    </location>
</feature>
<dbReference type="CDD" id="cd02340">
    <property type="entry name" value="ZZ_NBR1_like"/>
    <property type="match status" value="2"/>
</dbReference>
<accession>A0A0F7SIN6</accession>
<dbReference type="PROSITE" id="PS50135">
    <property type="entry name" value="ZF_ZZ_2"/>
    <property type="match status" value="3"/>
</dbReference>
<dbReference type="Pfam" id="PF00569">
    <property type="entry name" value="ZZ"/>
    <property type="match status" value="3"/>
</dbReference>
<keyword evidence="2 4" id="KW-0863">Zinc-finger</keyword>